<gene>
    <name evidence="2" type="ORF">PanWU01x14_285020</name>
</gene>
<dbReference type="EMBL" id="JXTB01000401">
    <property type="protein sequence ID" value="PON42033.1"/>
    <property type="molecule type" value="Genomic_DNA"/>
</dbReference>
<dbReference type="Proteomes" id="UP000237105">
    <property type="component" value="Unassembled WGS sequence"/>
</dbReference>
<evidence type="ECO:0000313" key="3">
    <source>
        <dbReference type="Proteomes" id="UP000237105"/>
    </source>
</evidence>
<feature type="chain" id="PRO_5015146213" evidence="1">
    <location>
        <begin position="20"/>
        <end position="179"/>
    </location>
</feature>
<feature type="signal peptide" evidence="1">
    <location>
        <begin position="1"/>
        <end position="19"/>
    </location>
</feature>
<evidence type="ECO:0000313" key="2">
    <source>
        <dbReference type="EMBL" id="PON42033.1"/>
    </source>
</evidence>
<protein>
    <submittedName>
        <fullName evidence="2">Uncharacterized protein</fullName>
    </submittedName>
</protein>
<keyword evidence="3" id="KW-1185">Reference proteome</keyword>
<evidence type="ECO:0000256" key="1">
    <source>
        <dbReference type="SAM" id="SignalP"/>
    </source>
</evidence>
<keyword evidence="1" id="KW-0732">Signal</keyword>
<reference evidence="3" key="1">
    <citation type="submission" date="2016-06" db="EMBL/GenBank/DDBJ databases">
        <title>Parallel loss of symbiosis genes in relatives of nitrogen-fixing non-legume Parasponia.</title>
        <authorList>
            <person name="Van Velzen R."/>
            <person name="Holmer R."/>
            <person name="Bu F."/>
            <person name="Rutten L."/>
            <person name="Van Zeijl A."/>
            <person name="Liu W."/>
            <person name="Santuari L."/>
            <person name="Cao Q."/>
            <person name="Sharma T."/>
            <person name="Shen D."/>
            <person name="Roswanjaya Y."/>
            <person name="Wardhani T."/>
            <person name="Kalhor M.S."/>
            <person name="Jansen J."/>
            <person name="Van den Hoogen J."/>
            <person name="Gungor B."/>
            <person name="Hartog M."/>
            <person name="Hontelez J."/>
            <person name="Verver J."/>
            <person name="Yang W.-C."/>
            <person name="Schijlen E."/>
            <person name="Repin R."/>
            <person name="Schilthuizen M."/>
            <person name="Schranz E."/>
            <person name="Heidstra R."/>
            <person name="Miyata K."/>
            <person name="Fedorova E."/>
            <person name="Kohlen W."/>
            <person name="Bisseling T."/>
            <person name="Smit S."/>
            <person name="Geurts R."/>
        </authorList>
    </citation>
    <scope>NUCLEOTIDE SEQUENCE [LARGE SCALE GENOMIC DNA]</scope>
    <source>
        <strain evidence="3">cv. WU1-14</strain>
    </source>
</reference>
<name>A0A2P5AZR6_PARAD</name>
<organism evidence="2 3">
    <name type="scientific">Parasponia andersonii</name>
    <name type="common">Sponia andersonii</name>
    <dbReference type="NCBI Taxonomy" id="3476"/>
    <lineage>
        <taxon>Eukaryota</taxon>
        <taxon>Viridiplantae</taxon>
        <taxon>Streptophyta</taxon>
        <taxon>Embryophyta</taxon>
        <taxon>Tracheophyta</taxon>
        <taxon>Spermatophyta</taxon>
        <taxon>Magnoliopsida</taxon>
        <taxon>eudicotyledons</taxon>
        <taxon>Gunneridae</taxon>
        <taxon>Pentapetalae</taxon>
        <taxon>rosids</taxon>
        <taxon>fabids</taxon>
        <taxon>Rosales</taxon>
        <taxon>Cannabaceae</taxon>
        <taxon>Parasponia</taxon>
    </lineage>
</organism>
<proteinExistence type="predicted"/>
<comment type="caution">
    <text evidence="2">The sequence shown here is derived from an EMBL/GenBank/DDBJ whole genome shotgun (WGS) entry which is preliminary data.</text>
</comment>
<sequence>MAPIFYLFFFLSPFLRALSTTNNSRCCNSLVEGPPVIDEPHQQYWSNRHIELATPSEFCDHPWSSTQASSRHGQSLIIEGSESVPYPLNDCLKNNFGYLRQRTTSIVTCRLRLLSSLTSPDMGLSQTATSSQPLDRSFTARSTMYHRKSRGHFSVIVTIFDHPRCKPGLLSFISTQEIV</sequence>
<dbReference type="AlphaFoldDB" id="A0A2P5AZR6"/>
<accession>A0A2P5AZR6</accession>